<evidence type="ECO:0000313" key="1">
    <source>
        <dbReference type="EMBL" id="GAA3988585.1"/>
    </source>
</evidence>
<sequence length="174" mass="19425">MRTVFEGKMPVHYGQFYVEAGGGTPGMEECFAGQRNGLCGAAVPGHLFFVTGLHTGDVGLTVELHEQPPPLDETWEDIVEASFHPRAKAMLTQWAGEQSWDLGLTETDYRVRYSGKDMEAAQEEDTTLDDEPLIDHYLLQFWPAPPTPDIVVKQASSTAEYWHDFASQQPPRQA</sequence>
<dbReference type="Proteomes" id="UP001501747">
    <property type="component" value="Unassembled WGS sequence"/>
</dbReference>
<dbReference type="RefSeq" id="WP_344870695.1">
    <property type="nucleotide sequence ID" value="NZ_BAABAL010000003.1"/>
</dbReference>
<organism evidence="1 2">
    <name type="scientific">Allokutzneria multivorans</name>
    <dbReference type="NCBI Taxonomy" id="1142134"/>
    <lineage>
        <taxon>Bacteria</taxon>
        <taxon>Bacillati</taxon>
        <taxon>Actinomycetota</taxon>
        <taxon>Actinomycetes</taxon>
        <taxon>Pseudonocardiales</taxon>
        <taxon>Pseudonocardiaceae</taxon>
        <taxon>Allokutzneria</taxon>
    </lineage>
</organism>
<proteinExistence type="predicted"/>
<dbReference type="EMBL" id="BAABAL010000003">
    <property type="protein sequence ID" value="GAA3988585.1"/>
    <property type="molecule type" value="Genomic_DNA"/>
</dbReference>
<reference evidence="2" key="1">
    <citation type="journal article" date="2019" name="Int. J. Syst. Evol. Microbiol.">
        <title>The Global Catalogue of Microorganisms (GCM) 10K type strain sequencing project: providing services to taxonomists for standard genome sequencing and annotation.</title>
        <authorList>
            <consortium name="The Broad Institute Genomics Platform"/>
            <consortium name="The Broad Institute Genome Sequencing Center for Infectious Disease"/>
            <person name="Wu L."/>
            <person name="Ma J."/>
        </authorList>
    </citation>
    <scope>NUCLEOTIDE SEQUENCE [LARGE SCALE GENOMIC DNA]</scope>
    <source>
        <strain evidence="2">JCM 17342</strain>
    </source>
</reference>
<keyword evidence="2" id="KW-1185">Reference proteome</keyword>
<comment type="caution">
    <text evidence="1">The sequence shown here is derived from an EMBL/GenBank/DDBJ whole genome shotgun (WGS) entry which is preliminary data.</text>
</comment>
<evidence type="ECO:0000313" key="2">
    <source>
        <dbReference type="Proteomes" id="UP001501747"/>
    </source>
</evidence>
<accession>A0ABP7QV93</accession>
<name>A0ABP7QV93_9PSEU</name>
<protein>
    <submittedName>
        <fullName evidence="1">Uncharacterized protein</fullName>
    </submittedName>
</protein>
<gene>
    <name evidence="1" type="ORF">GCM10022247_03870</name>
</gene>